<dbReference type="Proteomes" id="UP001165092">
    <property type="component" value="Unassembled WGS sequence"/>
</dbReference>
<dbReference type="PANTHER" id="PTHR42923:SF17">
    <property type="entry name" value="AMINE OXIDASE DOMAIN-CONTAINING PROTEIN"/>
    <property type="match status" value="1"/>
</dbReference>
<dbReference type="Gene3D" id="3.90.660.20">
    <property type="entry name" value="Protoporphyrinogen oxidase, mitochondrial, domain 2"/>
    <property type="match status" value="1"/>
</dbReference>
<dbReference type="InterPro" id="IPR036188">
    <property type="entry name" value="FAD/NAD-bd_sf"/>
</dbReference>
<dbReference type="Gene3D" id="1.10.3110.10">
    <property type="entry name" value="protoporphyrinogen ix oxidase, domain 3"/>
    <property type="match status" value="1"/>
</dbReference>
<dbReference type="Pfam" id="PF01593">
    <property type="entry name" value="Amino_oxidase"/>
    <property type="match status" value="1"/>
</dbReference>
<reference evidence="2" key="1">
    <citation type="submission" date="2023-02" db="EMBL/GenBank/DDBJ databases">
        <title>Nocardiopsis ansamitocini NBRC 112285.</title>
        <authorList>
            <person name="Ichikawa N."/>
            <person name="Sato H."/>
            <person name="Tonouchi N."/>
        </authorList>
    </citation>
    <scope>NUCLEOTIDE SEQUENCE</scope>
    <source>
        <strain evidence="2">NBRC 112285</strain>
    </source>
</reference>
<proteinExistence type="predicted"/>
<feature type="domain" description="Amine oxidase" evidence="1">
    <location>
        <begin position="13"/>
        <end position="276"/>
    </location>
</feature>
<protein>
    <submittedName>
        <fullName evidence="2">Amine oxidase</fullName>
    </submittedName>
</protein>
<gene>
    <name evidence="2" type="ORF">Nans01_28540</name>
</gene>
<keyword evidence="3" id="KW-1185">Reference proteome</keyword>
<organism evidence="2 3">
    <name type="scientific">Nocardiopsis ansamitocini</name>
    <dbReference type="NCBI Taxonomy" id="1670832"/>
    <lineage>
        <taxon>Bacteria</taxon>
        <taxon>Bacillati</taxon>
        <taxon>Actinomycetota</taxon>
        <taxon>Actinomycetes</taxon>
        <taxon>Streptosporangiales</taxon>
        <taxon>Nocardiopsidaceae</taxon>
        <taxon>Nocardiopsis</taxon>
    </lineage>
</organism>
<sequence length="422" mass="45779">MTQRRVAVVGSGVAGLSAAYVLQRSGVEVTLFEADNRPGGHAHTHEVAEPDGRLVPVDSGFIVHNNATYPLLTRLFRELGVTTRDTEMSLSVTCAGCGLVYAGARGLRGLLPNPQIITRPGYLRMLAEIPRFHRAARALLAAEDTSAGPTLGAFVRDRGHSDYFVAHFLLPLVSAVWSCPTGTALDYPARYLFSFLANHGMLSVFGSPQWRTVEGGSREYVERVVKELTSVRLGTHVHAVERPGDGGVLLRTERGQDAFDGAVIATHADQALRMRPDATDAERSVLGAFDYSRNRTVLHTDATRLPAQSHLRASWNHRLSSCAPDSAHTQVSYHMNRLQSLDAQRDYVVSLNAGDTVNPDSVIAEMTYEHPVYTPESVAAQRLLPDLNDGVLAYAGAHHGWGFHEDGCRSGVEAAAALGAQW</sequence>
<dbReference type="SUPFAM" id="SSF51905">
    <property type="entry name" value="FAD/NAD(P)-binding domain"/>
    <property type="match status" value="1"/>
</dbReference>
<dbReference type="InterPro" id="IPR050464">
    <property type="entry name" value="Zeta_carotene_desat/Oxidored"/>
</dbReference>
<evidence type="ECO:0000313" key="3">
    <source>
        <dbReference type="Proteomes" id="UP001165092"/>
    </source>
</evidence>
<dbReference type="RefSeq" id="WP_285759979.1">
    <property type="nucleotide sequence ID" value="NZ_BSQG01000004.1"/>
</dbReference>
<dbReference type="PANTHER" id="PTHR42923">
    <property type="entry name" value="PROTOPORPHYRINOGEN OXIDASE"/>
    <property type="match status" value="1"/>
</dbReference>
<dbReference type="PRINTS" id="PR00419">
    <property type="entry name" value="ADXRDTASE"/>
</dbReference>
<dbReference type="InterPro" id="IPR002937">
    <property type="entry name" value="Amino_oxidase"/>
</dbReference>
<accession>A0A9W6P7N2</accession>
<name>A0A9W6P7N2_9ACTN</name>
<dbReference type="AlphaFoldDB" id="A0A9W6P7N2"/>
<evidence type="ECO:0000313" key="2">
    <source>
        <dbReference type="EMBL" id="GLU48503.1"/>
    </source>
</evidence>
<dbReference type="Gene3D" id="3.50.50.60">
    <property type="entry name" value="FAD/NAD(P)-binding domain"/>
    <property type="match status" value="1"/>
</dbReference>
<evidence type="ECO:0000259" key="1">
    <source>
        <dbReference type="Pfam" id="PF01593"/>
    </source>
</evidence>
<comment type="caution">
    <text evidence="2">The sequence shown here is derived from an EMBL/GenBank/DDBJ whole genome shotgun (WGS) entry which is preliminary data.</text>
</comment>
<dbReference type="EMBL" id="BSQG01000004">
    <property type="protein sequence ID" value="GLU48503.1"/>
    <property type="molecule type" value="Genomic_DNA"/>
</dbReference>
<dbReference type="GO" id="GO:0016491">
    <property type="term" value="F:oxidoreductase activity"/>
    <property type="evidence" value="ECO:0007669"/>
    <property type="project" value="InterPro"/>
</dbReference>